<dbReference type="Proteomes" id="UP000518288">
    <property type="component" value="Unassembled WGS sequence"/>
</dbReference>
<proteinExistence type="predicted"/>
<evidence type="ECO:0000313" key="1">
    <source>
        <dbReference type="EMBL" id="NYG35291.1"/>
    </source>
</evidence>
<reference evidence="1 2" key="1">
    <citation type="submission" date="2020-07" db="EMBL/GenBank/DDBJ databases">
        <title>Genomic Encyclopedia of Archaeal and Bacterial Type Strains, Phase II (KMG-II): from individual species to whole genera.</title>
        <authorList>
            <person name="Goeker M."/>
        </authorList>
    </citation>
    <scope>NUCLEOTIDE SEQUENCE [LARGE SCALE GENOMIC DNA]</scope>
    <source>
        <strain evidence="1 2">DSM 21226</strain>
    </source>
</reference>
<dbReference type="AlphaFoldDB" id="A0A7Y9U939"/>
<accession>A0A7Y9U939</accession>
<keyword evidence="2" id="KW-1185">Reference proteome</keyword>
<dbReference type="RefSeq" id="WP_179635830.1">
    <property type="nucleotide sequence ID" value="NZ_JACCFH010000001.1"/>
</dbReference>
<name>A0A7Y9U939_9BURK</name>
<comment type="caution">
    <text evidence="1">The sequence shown here is derived from an EMBL/GenBank/DDBJ whole genome shotgun (WGS) entry which is preliminary data.</text>
</comment>
<gene>
    <name evidence="1" type="ORF">BDD16_004277</name>
</gene>
<evidence type="ECO:0000313" key="2">
    <source>
        <dbReference type="Proteomes" id="UP000518288"/>
    </source>
</evidence>
<sequence>MPAAYFLHWPDSELASLAETMPGTLCLRLSAAACRRTDDGQEGYLRPLELLFEGATWRGDGPALGGVAHGTLLLDGQPLGPAAHVLPLPLDRRGLVVCHVRLISGTVLQIEAARVVVQIADAARFRESHAC</sequence>
<protein>
    <submittedName>
        <fullName evidence="1">Uncharacterized protein</fullName>
    </submittedName>
</protein>
<organism evidence="1 2">
    <name type="scientific">Sphaerotilus montanus</name>
    <dbReference type="NCBI Taxonomy" id="522889"/>
    <lineage>
        <taxon>Bacteria</taxon>
        <taxon>Pseudomonadati</taxon>
        <taxon>Pseudomonadota</taxon>
        <taxon>Betaproteobacteria</taxon>
        <taxon>Burkholderiales</taxon>
        <taxon>Sphaerotilaceae</taxon>
        <taxon>Sphaerotilus</taxon>
    </lineage>
</organism>
<dbReference type="EMBL" id="JACCFH010000001">
    <property type="protein sequence ID" value="NYG35291.1"/>
    <property type="molecule type" value="Genomic_DNA"/>
</dbReference>